<gene>
    <name evidence="2" type="ORF">G3M70_08790</name>
</gene>
<evidence type="ECO:0000313" key="2">
    <source>
        <dbReference type="EMBL" id="QPJ61965.1"/>
    </source>
</evidence>
<evidence type="ECO:0000313" key="3">
    <source>
        <dbReference type="Proteomes" id="UP000594688"/>
    </source>
</evidence>
<reference evidence="2 3" key="1">
    <citation type="submission" date="2020-02" db="EMBL/GenBank/DDBJ databases">
        <title>Genomic and physiological characterization of two novel Nitrospinaceae genera.</title>
        <authorList>
            <person name="Mueller A.J."/>
            <person name="Jung M.-Y."/>
            <person name="Strachan C.R."/>
            <person name="Herbold C.W."/>
            <person name="Kirkegaard R.H."/>
            <person name="Daims H."/>
        </authorList>
    </citation>
    <scope>NUCLEOTIDE SEQUENCE [LARGE SCALE GENOMIC DNA]</scope>
    <source>
        <strain evidence="2">EB</strain>
    </source>
</reference>
<protein>
    <submittedName>
        <fullName evidence="2">Uncharacterized protein</fullName>
    </submittedName>
</protein>
<organism evidence="2 3">
    <name type="scientific">Candidatus Nitronauta litoralis</name>
    <dbReference type="NCBI Taxonomy" id="2705533"/>
    <lineage>
        <taxon>Bacteria</taxon>
        <taxon>Pseudomonadati</taxon>
        <taxon>Nitrospinota/Tectimicrobiota group</taxon>
        <taxon>Nitrospinota</taxon>
        <taxon>Nitrospinia</taxon>
        <taxon>Nitrospinales</taxon>
        <taxon>Nitrospinaceae</taxon>
        <taxon>Candidatus Nitronauta</taxon>
    </lineage>
</organism>
<sequence>MWPDLMQARLIIRLPFLIVVLLCFLVCPAQSNAQLGVLTTYESEGKAPAKKANYVKARKSAVWRALRGAVLQALEDLLGKETRVQSRPQVKKILSSPQKYVKSYRFLESVDDDLEGESRVRLEVVLWTDALNKALNSAGLVSSAVNQKAVVVLILERSFTARPTGRFWDYVPMSEISLAQNLMSGGIHVIRRDRVANTVSEDRVRFAARGDVTAAVDIGLKAGAGIVIVGNAASTSRAGSAKGPVNVQANLSVKVVSVIDSKVIAAKSDFASARAVDPVNGELQAFEIVGEKMGDFLESTIKRYWQPQEKQAAPAMQGESPKVVPTPPPKPAAPLPKKPGLMEDL</sequence>
<evidence type="ECO:0000256" key="1">
    <source>
        <dbReference type="SAM" id="MobiDB-lite"/>
    </source>
</evidence>
<dbReference type="EMBL" id="CP048685">
    <property type="protein sequence ID" value="QPJ61965.1"/>
    <property type="molecule type" value="Genomic_DNA"/>
</dbReference>
<accession>A0A7T0G066</accession>
<feature type="compositionally biased region" description="Pro residues" evidence="1">
    <location>
        <begin position="324"/>
        <end position="337"/>
    </location>
</feature>
<proteinExistence type="predicted"/>
<name>A0A7T0G066_9BACT</name>
<dbReference type="Proteomes" id="UP000594688">
    <property type="component" value="Chromosome"/>
</dbReference>
<feature type="region of interest" description="Disordered" evidence="1">
    <location>
        <begin position="308"/>
        <end position="345"/>
    </location>
</feature>
<dbReference type="AlphaFoldDB" id="A0A7T0G066"/>
<dbReference type="KEGG" id="nli:G3M70_08790"/>